<dbReference type="InterPro" id="IPR047210">
    <property type="entry name" value="TPP_PYR_POXB-like"/>
</dbReference>
<dbReference type="InterPro" id="IPR047212">
    <property type="entry name" value="TPP_POXB-like"/>
</dbReference>
<dbReference type="Gene3D" id="3.40.50.1220">
    <property type="entry name" value="TPP-binding domain"/>
    <property type="match status" value="1"/>
</dbReference>
<proteinExistence type="inferred from homology"/>
<keyword evidence="2 3" id="KW-0786">Thiamine pyrophosphate</keyword>
<name>A0A158KY00_9BURK</name>
<dbReference type="AlphaFoldDB" id="A0A158KY00"/>
<reference evidence="7" key="1">
    <citation type="submission" date="2016-01" db="EMBL/GenBank/DDBJ databases">
        <authorList>
            <person name="Peeters C."/>
        </authorList>
    </citation>
    <scope>NUCLEOTIDE SEQUENCE [LARGE SCALE GENOMIC DNA]</scope>
    <source>
        <strain evidence="7">LMG 29317</strain>
    </source>
</reference>
<gene>
    <name evidence="7" type="ORF">AWB74_07323</name>
</gene>
<feature type="domain" description="Thiamine pyrophosphate enzyme central" evidence="4">
    <location>
        <begin position="198"/>
        <end position="328"/>
    </location>
</feature>
<dbReference type="Proteomes" id="UP000055019">
    <property type="component" value="Unassembled WGS sequence"/>
</dbReference>
<dbReference type="InterPro" id="IPR047211">
    <property type="entry name" value="POXB-like"/>
</dbReference>
<evidence type="ECO:0000313" key="7">
    <source>
        <dbReference type="EMBL" id="SAL85490.1"/>
    </source>
</evidence>
<dbReference type="EMBL" id="FCOM02000061">
    <property type="protein sequence ID" value="SAL85490.1"/>
    <property type="molecule type" value="Genomic_DNA"/>
</dbReference>
<dbReference type="GO" id="GO:0000287">
    <property type="term" value="F:magnesium ion binding"/>
    <property type="evidence" value="ECO:0007669"/>
    <property type="project" value="InterPro"/>
</dbReference>
<dbReference type="InterPro" id="IPR029035">
    <property type="entry name" value="DHS-like_NAD/FAD-binding_dom"/>
</dbReference>
<evidence type="ECO:0000256" key="1">
    <source>
        <dbReference type="ARBA" id="ARBA00007812"/>
    </source>
</evidence>
<organism evidence="7 8">
    <name type="scientific">Caballeronia arvi</name>
    <dbReference type="NCBI Taxonomy" id="1777135"/>
    <lineage>
        <taxon>Bacteria</taxon>
        <taxon>Pseudomonadati</taxon>
        <taxon>Pseudomonadota</taxon>
        <taxon>Betaproteobacteria</taxon>
        <taxon>Burkholderiales</taxon>
        <taxon>Burkholderiaceae</taxon>
        <taxon>Caballeronia</taxon>
    </lineage>
</organism>
<dbReference type="InterPro" id="IPR029061">
    <property type="entry name" value="THDP-binding"/>
</dbReference>
<protein>
    <submittedName>
        <fullName evidence="7">Thiamine pyrophosphate protein</fullName>
    </submittedName>
</protein>
<dbReference type="OrthoDB" id="2254214at2"/>
<dbReference type="Pfam" id="PF02775">
    <property type="entry name" value="TPP_enzyme_C"/>
    <property type="match status" value="1"/>
</dbReference>
<keyword evidence="8" id="KW-1185">Reference proteome</keyword>
<comment type="similarity">
    <text evidence="1 3">Belongs to the TPP enzyme family.</text>
</comment>
<dbReference type="InterPro" id="IPR011766">
    <property type="entry name" value="TPP_enzyme_TPP-bd"/>
</dbReference>
<dbReference type="GO" id="GO:0003824">
    <property type="term" value="F:catalytic activity"/>
    <property type="evidence" value="ECO:0007669"/>
    <property type="project" value="InterPro"/>
</dbReference>
<dbReference type="Pfam" id="PF00205">
    <property type="entry name" value="TPP_enzyme_M"/>
    <property type="match status" value="1"/>
</dbReference>
<evidence type="ECO:0000259" key="5">
    <source>
        <dbReference type="Pfam" id="PF02775"/>
    </source>
</evidence>
<sequence>MSTTVGDFLVGRLHAWGVRRIFGYPGDGINGILGALNRAEGKIEFIQTRHEEMAAFMASAHAKFTGELGVCLATSGPGAAHLLAGLYDARLDHMPVLAIAGQQARASLGGHYQQEVDLQSMFKDVAGAFIQQASVPAQVRHLVDRAIRTALGERKVAALVFPNDLQELKYEPPPRKHGTLHSGVGYRAPKTIPYADDLQRAAEVLNAGKKVAILVGAGALQATDEVIAVAEKLGAGVAKALLGKAALPDDLPYVTGSIGLLGTEPSYKLMTECDTLLMIGSGFPYSEFLPKEGAARGVQIDIKPDMLSIRYPMEVNLVGDSAETLRALLPLLEHKADRAWQEGIEGWMTDWWKKLEKRALASGTTGVNPQRTVWELSPRVPPNAIVTSDSGSCANWYARDLKVKRGMMCSLSGGLASMGAAVPYAISAKFAHPERPVIALVGDGAMQMNNMAELITVAKYWKQWSDPRWICMVLHNDDLNQVTWEQRVMNGDPKFEASQDIPSVPYHRFAELIGLRGLYVDQAERMGAAWEDALGSDRPVVIEVKADPNIPPLPPHITLQQAKAFATTLFEGDPDEGNIIVDTAKQVLGAVLPGHKDN</sequence>
<dbReference type="GO" id="GO:0019752">
    <property type="term" value="P:carboxylic acid metabolic process"/>
    <property type="evidence" value="ECO:0007669"/>
    <property type="project" value="UniProtKB-ARBA"/>
</dbReference>
<dbReference type="Pfam" id="PF02776">
    <property type="entry name" value="TPP_enzyme_N"/>
    <property type="match status" value="1"/>
</dbReference>
<dbReference type="Gene3D" id="3.40.50.970">
    <property type="match status" value="2"/>
</dbReference>
<dbReference type="SUPFAM" id="SSF52518">
    <property type="entry name" value="Thiamin diphosphate-binding fold (THDP-binding)"/>
    <property type="match status" value="2"/>
</dbReference>
<dbReference type="InterPro" id="IPR012000">
    <property type="entry name" value="Thiamin_PyroP_enz_cen_dom"/>
</dbReference>
<evidence type="ECO:0000313" key="8">
    <source>
        <dbReference type="Proteomes" id="UP000055019"/>
    </source>
</evidence>
<accession>A0A158KY00</accession>
<dbReference type="PANTHER" id="PTHR42981">
    <property type="entry name" value="PYRUVATE DEHYDROGENASE [UBIQUINONE]"/>
    <property type="match status" value="1"/>
</dbReference>
<dbReference type="GO" id="GO:0030976">
    <property type="term" value="F:thiamine pyrophosphate binding"/>
    <property type="evidence" value="ECO:0007669"/>
    <property type="project" value="InterPro"/>
</dbReference>
<dbReference type="CDD" id="cd07039">
    <property type="entry name" value="TPP_PYR_POX"/>
    <property type="match status" value="1"/>
</dbReference>
<evidence type="ECO:0000259" key="4">
    <source>
        <dbReference type="Pfam" id="PF00205"/>
    </source>
</evidence>
<dbReference type="RefSeq" id="WP_061151499.1">
    <property type="nucleotide sequence ID" value="NZ_FCOM02000061.1"/>
</dbReference>
<evidence type="ECO:0000256" key="2">
    <source>
        <dbReference type="ARBA" id="ARBA00023052"/>
    </source>
</evidence>
<comment type="caution">
    <text evidence="7">The sequence shown here is derived from an EMBL/GenBank/DDBJ whole genome shotgun (WGS) entry which is preliminary data.</text>
</comment>
<feature type="domain" description="Thiamine pyrophosphate enzyme N-terminal TPP-binding" evidence="6">
    <location>
        <begin position="4"/>
        <end position="121"/>
    </location>
</feature>
<dbReference type="NCBIfam" id="NF006129">
    <property type="entry name" value="PRK08273.1"/>
    <property type="match status" value="1"/>
</dbReference>
<evidence type="ECO:0000259" key="6">
    <source>
        <dbReference type="Pfam" id="PF02776"/>
    </source>
</evidence>
<dbReference type="InterPro" id="IPR000399">
    <property type="entry name" value="TPP-bd_CS"/>
</dbReference>
<dbReference type="SUPFAM" id="SSF52467">
    <property type="entry name" value="DHS-like NAD/FAD-binding domain"/>
    <property type="match status" value="1"/>
</dbReference>
<dbReference type="PROSITE" id="PS00187">
    <property type="entry name" value="TPP_ENZYMES"/>
    <property type="match status" value="1"/>
</dbReference>
<dbReference type="CDD" id="cd02014">
    <property type="entry name" value="TPP_POX"/>
    <property type="match status" value="1"/>
</dbReference>
<evidence type="ECO:0000256" key="3">
    <source>
        <dbReference type="RuleBase" id="RU362132"/>
    </source>
</evidence>
<feature type="domain" description="Thiamine pyrophosphate enzyme TPP-binding" evidence="5">
    <location>
        <begin position="389"/>
        <end position="544"/>
    </location>
</feature>
<dbReference type="PANTHER" id="PTHR42981:SF2">
    <property type="entry name" value="PYRUVATE DEHYDROGENASE [UBIQUINONE]"/>
    <property type="match status" value="1"/>
</dbReference>
<dbReference type="InterPro" id="IPR012001">
    <property type="entry name" value="Thiamin_PyroP_enz_TPP-bd_dom"/>
</dbReference>